<dbReference type="RefSeq" id="YP_004957048.1">
    <property type="nucleotide sequence ID" value="NC_016563.1"/>
</dbReference>
<evidence type="ECO:0000313" key="1">
    <source>
        <dbReference type="EMBL" id="ADH03179.1"/>
    </source>
</evidence>
<accession>G9B1D4</accession>
<dbReference type="EMBL" id="HM144387">
    <property type="protein sequence ID" value="ADH03179.1"/>
    <property type="molecule type" value="Genomic_DNA"/>
</dbReference>
<organism evidence="1 2">
    <name type="scientific">Bacillus phage W.Ph</name>
    <dbReference type="NCBI Taxonomy" id="764595"/>
    <lineage>
        <taxon>Viruses</taxon>
        <taxon>Duplodnaviria</taxon>
        <taxon>Heunggongvirae</taxon>
        <taxon>Uroviricota</taxon>
        <taxon>Caudoviricetes</taxon>
        <taxon>Herelleviridae</taxon>
        <taxon>Bastillevirinae</taxon>
        <taxon>Wphvirus</taxon>
        <taxon>Wphvirus WPh</taxon>
    </lineage>
</organism>
<keyword evidence="2" id="KW-1185">Reference proteome</keyword>
<dbReference type="OrthoDB" id="16585at10239"/>
<sequence>MAIIEKYYEVSYDYNYKRSTIREAWEKLKADMYAHDGTILNQHNVYMMEAGFLQRKEGLTYYPTDTPYVEMYPVPSMDPIDFEKQIWVKIRAQLKKVVLKEMRFYITTYKADPVELTSVPKTPYKH</sequence>
<dbReference type="Proteomes" id="UP000005445">
    <property type="component" value="Segment"/>
</dbReference>
<dbReference type="KEGG" id="vg:11536689"/>
<evidence type="ECO:0000313" key="2">
    <source>
        <dbReference type="Proteomes" id="UP000005445"/>
    </source>
</evidence>
<reference evidence="1 2" key="1">
    <citation type="submission" date="2013-01" db="EMBL/GenBank/DDBJ databases">
        <title>Large myovirus of Bacillus.</title>
        <authorList>
            <person name="Klumpp J."/>
            <person name="Beyer W."/>
            <person name="Loessner M.J."/>
        </authorList>
    </citation>
    <scope>NUCLEOTIDE SEQUENCE [LARGE SCALE GENOMIC DNA]</scope>
</reference>
<dbReference type="GeneID" id="11536689"/>
<name>G9B1D4_9CAUD</name>
<proteinExistence type="predicted"/>
<protein>
    <submittedName>
        <fullName evidence="1">Gp33</fullName>
    </submittedName>
</protein>